<dbReference type="Proteomes" id="UP000249524">
    <property type="component" value="Unassembled WGS sequence"/>
</dbReference>
<dbReference type="Gene3D" id="3.90.1590.10">
    <property type="entry name" value="glutathione-dependent formaldehyde- activating enzyme (gfa)"/>
    <property type="match status" value="1"/>
</dbReference>
<comment type="caution">
    <text evidence="6">The sequence shown here is derived from an EMBL/GenBank/DDBJ whole genome shotgun (WGS) entry which is preliminary data.</text>
</comment>
<dbReference type="SUPFAM" id="SSF51316">
    <property type="entry name" value="Mss4-like"/>
    <property type="match status" value="1"/>
</dbReference>
<feature type="domain" description="CENP-V/GFA" evidence="5">
    <location>
        <begin position="5"/>
        <end position="121"/>
    </location>
</feature>
<evidence type="ECO:0000259" key="5">
    <source>
        <dbReference type="PROSITE" id="PS51891"/>
    </source>
</evidence>
<dbReference type="OrthoDB" id="9807246at2"/>
<evidence type="ECO:0000313" key="6">
    <source>
        <dbReference type="EMBL" id="RAK63629.1"/>
    </source>
</evidence>
<keyword evidence="2" id="KW-0479">Metal-binding</keyword>
<evidence type="ECO:0000256" key="3">
    <source>
        <dbReference type="ARBA" id="ARBA00022833"/>
    </source>
</evidence>
<dbReference type="PROSITE" id="PS51891">
    <property type="entry name" value="CENP_V_GFA"/>
    <property type="match status" value="1"/>
</dbReference>
<dbReference type="EMBL" id="QFYS01000007">
    <property type="protein sequence ID" value="RAK63629.1"/>
    <property type="molecule type" value="Genomic_DNA"/>
</dbReference>
<evidence type="ECO:0000313" key="7">
    <source>
        <dbReference type="Proteomes" id="UP000249524"/>
    </source>
</evidence>
<evidence type="ECO:0000256" key="2">
    <source>
        <dbReference type="ARBA" id="ARBA00022723"/>
    </source>
</evidence>
<keyword evidence="3" id="KW-0862">Zinc</keyword>
<dbReference type="RefSeq" id="WP_111276939.1">
    <property type="nucleotide sequence ID" value="NZ_QFYS01000007.1"/>
</dbReference>
<accession>A0A328BA04</accession>
<dbReference type="PANTHER" id="PTHR33337:SF40">
    <property type="entry name" value="CENP-V_GFA DOMAIN-CONTAINING PROTEIN-RELATED"/>
    <property type="match status" value="1"/>
</dbReference>
<evidence type="ECO:0000256" key="1">
    <source>
        <dbReference type="ARBA" id="ARBA00005495"/>
    </source>
</evidence>
<proteinExistence type="inferred from homology"/>
<dbReference type="GO" id="GO:0016846">
    <property type="term" value="F:carbon-sulfur lyase activity"/>
    <property type="evidence" value="ECO:0007669"/>
    <property type="project" value="InterPro"/>
</dbReference>
<organism evidence="6 7">
    <name type="scientific">Phenylobacterium kunshanense</name>
    <dbReference type="NCBI Taxonomy" id="1445034"/>
    <lineage>
        <taxon>Bacteria</taxon>
        <taxon>Pseudomonadati</taxon>
        <taxon>Pseudomonadota</taxon>
        <taxon>Alphaproteobacteria</taxon>
        <taxon>Caulobacterales</taxon>
        <taxon>Caulobacteraceae</taxon>
        <taxon>Phenylobacterium</taxon>
    </lineage>
</organism>
<keyword evidence="7" id="KW-1185">Reference proteome</keyword>
<sequence>MPEKRSGGCLCGAVRYEVVGPLAPIQLCHCSQCRKAQGSAFGANIPVATASFRLLQGEESLREFRATPGKRRVFCGACGSPIFSQRDDAPEVLRIRAGGLDDDAGLAVGFHIFSASRSGWDPTDDALPAYPEGVPIRA</sequence>
<protein>
    <submittedName>
        <fullName evidence="6">GFA family protein</fullName>
    </submittedName>
</protein>
<dbReference type="PANTHER" id="PTHR33337">
    <property type="entry name" value="GFA DOMAIN-CONTAINING PROTEIN"/>
    <property type="match status" value="1"/>
</dbReference>
<dbReference type="InterPro" id="IPR011057">
    <property type="entry name" value="Mss4-like_sf"/>
</dbReference>
<dbReference type="GO" id="GO:0046872">
    <property type="term" value="F:metal ion binding"/>
    <property type="evidence" value="ECO:0007669"/>
    <property type="project" value="UniProtKB-KW"/>
</dbReference>
<comment type="similarity">
    <text evidence="1">Belongs to the Gfa family.</text>
</comment>
<evidence type="ECO:0000256" key="4">
    <source>
        <dbReference type="ARBA" id="ARBA00023239"/>
    </source>
</evidence>
<dbReference type="AlphaFoldDB" id="A0A328BA04"/>
<name>A0A328BA04_9CAUL</name>
<keyword evidence="4" id="KW-0456">Lyase</keyword>
<dbReference type="Pfam" id="PF04828">
    <property type="entry name" value="GFA"/>
    <property type="match status" value="1"/>
</dbReference>
<gene>
    <name evidence="6" type="ORF">DJ019_15340</name>
</gene>
<reference evidence="6 7" key="1">
    <citation type="submission" date="2018-05" db="EMBL/GenBank/DDBJ databases">
        <authorList>
            <person name="Lanie J.A."/>
            <person name="Ng W.-L."/>
            <person name="Kazmierczak K.M."/>
            <person name="Andrzejewski T.M."/>
            <person name="Davidsen T.M."/>
            <person name="Wayne K.J."/>
            <person name="Tettelin H."/>
            <person name="Glass J.I."/>
            <person name="Rusch D."/>
            <person name="Podicherti R."/>
            <person name="Tsui H.-C.T."/>
            <person name="Winkler M.E."/>
        </authorList>
    </citation>
    <scope>NUCLEOTIDE SEQUENCE [LARGE SCALE GENOMIC DNA]</scope>
    <source>
        <strain evidence="6 7">BUT-10</strain>
    </source>
</reference>
<dbReference type="InterPro" id="IPR006913">
    <property type="entry name" value="CENP-V/GFA"/>
</dbReference>